<keyword evidence="4" id="KW-0067">ATP-binding</keyword>
<dbReference type="PANTHER" id="PTHR10606">
    <property type="entry name" value="6-PHOSPHOFRUCTO-2-KINASE/FRUCTOSE-2,6-BISPHOSPHATASE"/>
    <property type="match status" value="1"/>
</dbReference>
<evidence type="ECO:0000256" key="6">
    <source>
        <dbReference type="PIRSR" id="PIRSR613078-2"/>
    </source>
</evidence>
<organism evidence="8">
    <name type="scientific">Caligus rogercresseyi</name>
    <name type="common">Sea louse</name>
    <dbReference type="NCBI Taxonomy" id="217165"/>
    <lineage>
        <taxon>Eukaryota</taxon>
        <taxon>Metazoa</taxon>
        <taxon>Ecdysozoa</taxon>
        <taxon>Arthropoda</taxon>
        <taxon>Crustacea</taxon>
        <taxon>Multicrustacea</taxon>
        <taxon>Hexanauplia</taxon>
        <taxon>Copepoda</taxon>
        <taxon>Siphonostomatoida</taxon>
        <taxon>Caligidae</taxon>
        <taxon>Caligus</taxon>
    </lineage>
</organism>
<dbReference type="Gene3D" id="3.40.50.300">
    <property type="entry name" value="P-loop containing nucleotide triphosphate hydrolases"/>
    <property type="match status" value="1"/>
</dbReference>
<dbReference type="Pfam" id="PF00300">
    <property type="entry name" value="His_Phos_1"/>
    <property type="match status" value="1"/>
</dbReference>
<evidence type="ECO:0000256" key="2">
    <source>
        <dbReference type="ARBA" id="ARBA00022741"/>
    </source>
</evidence>
<evidence type="ECO:0000256" key="3">
    <source>
        <dbReference type="ARBA" id="ARBA00022801"/>
    </source>
</evidence>
<proteinExistence type="evidence at transcript level"/>
<dbReference type="SMART" id="SM00855">
    <property type="entry name" value="PGAM"/>
    <property type="match status" value="1"/>
</dbReference>
<dbReference type="InterPro" id="IPR003094">
    <property type="entry name" value="6Pfruct_kin"/>
</dbReference>
<dbReference type="CDD" id="cd07067">
    <property type="entry name" value="HP_PGM_like"/>
    <property type="match status" value="1"/>
</dbReference>
<gene>
    <name evidence="8" type="primary">F261</name>
</gene>
<dbReference type="Gene3D" id="3.40.50.1240">
    <property type="entry name" value="Phosphoglycerate mutase-like"/>
    <property type="match status" value="1"/>
</dbReference>
<keyword evidence="3" id="KW-0378">Hydrolase</keyword>
<evidence type="ECO:0000256" key="5">
    <source>
        <dbReference type="PIRSR" id="PIRSR613078-1"/>
    </source>
</evidence>
<dbReference type="GO" id="GO:0005829">
    <property type="term" value="C:cytosol"/>
    <property type="evidence" value="ECO:0007669"/>
    <property type="project" value="TreeGrafter"/>
</dbReference>
<dbReference type="InterPro" id="IPR027417">
    <property type="entry name" value="P-loop_NTPase"/>
</dbReference>
<dbReference type="PANTHER" id="PTHR10606:SF44">
    <property type="entry name" value="6-PHOSPHOFRUCTO 2-KINASE_FRUCTOSE 2,6-BISPHOSPHATASE LONG FORM"/>
    <property type="match status" value="1"/>
</dbReference>
<dbReference type="InterPro" id="IPR001345">
    <property type="entry name" value="PG/BPGM_mutase_AS"/>
</dbReference>
<dbReference type="InterPro" id="IPR029033">
    <property type="entry name" value="His_PPase_superfam"/>
</dbReference>
<dbReference type="SUPFAM" id="SSF53254">
    <property type="entry name" value="Phosphoglycerate mutase-like"/>
    <property type="match status" value="1"/>
</dbReference>
<feature type="active site" description="Tele-phosphohistidine intermediate" evidence="5">
    <location>
        <position position="147"/>
    </location>
</feature>
<protein>
    <submittedName>
        <fullName evidence="8">6-phosphofructo-2-kinase/fructose-2, 6-biphosphatase 1</fullName>
    </submittedName>
</protein>
<name>C1BMC9_CALRO</name>
<feature type="binding site" evidence="6">
    <location>
        <begin position="146"/>
        <end position="153"/>
    </location>
    <ligand>
        <name>substrate</name>
    </ligand>
</feature>
<feature type="active site" description="Proton donor/acceptor" evidence="5">
    <location>
        <position position="216"/>
    </location>
</feature>
<dbReference type="InterPro" id="IPR013078">
    <property type="entry name" value="His_Pase_superF_clade-1"/>
</dbReference>
<keyword evidence="2" id="KW-0547">Nucleotide-binding</keyword>
<dbReference type="GO" id="GO:0003873">
    <property type="term" value="F:6-phosphofructo-2-kinase activity"/>
    <property type="evidence" value="ECO:0007669"/>
    <property type="project" value="InterPro"/>
</dbReference>
<dbReference type="GO" id="GO:0006000">
    <property type="term" value="P:fructose metabolic process"/>
    <property type="evidence" value="ECO:0007669"/>
    <property type="project" value="InterPro"/>
</dbReference>
<feature type="binding site" evidence="6">
    <location>
        <position position="196"/>
    </location>
    <ligand>
        <name>substrate</name>
    </ligand>
</feature>
<evidence type="ECO:0000259" key="7">
    <source>
        <dbReference type="Pfam" id="PF01591"/>
    </source>
</evidence>
<keyword evidence="8" id="KW-0808">Transferase</keyword>
<dbReference type="SUPFAM" id="SSF52540">
    <property type="entry name" value="P-loop containing nucleoside triphosphate hydrolases"/>
    <property type="match status" value="1"/>
</dbReference>
<evidence type="ECO:0000256" key="1">
    <source>
        <dbReference type="ARBA" id="ARBA00008408"/>
    </source>
</evidence>
<reference evidence="8" key="1">
    <citation type="submission" date="2009-03" db="EMBL/GenBank/DDBJ databases">
        <title>Caligus rogercresseyi ESTs and full-length cDNAs.</title>
        <authorList>
            <person name="Yasuike M."/>
            <person name="von Schalburg K."/>
            <person name="Cooper G."/>
            <person name="Leong J."/>
            <person name="Jones S.R.M."/>
            <person name="Koop B.F."/>
        </authorList>
    </citation>
    <scope>NUCLEOTIDE SEQUENCE</scope>
    <source>
        <tissue evidence="8">Whole tissue</tissue>
    </source>
</reference>
<feature type="domain" description="6-phosphofructo-2-kinase" evidence="7">
    <location>
        <begin position="8"/>
        <end position="139"/>
    </location>
</feature>
<dbReference type="GO" id="GO:0006003">
    <property type="term" value="P:fructose 2,6-bisphosphate metabolic process"/>
    <property type="evidence" value="ECO:0007669"/>
    <property type="project" value="InterPro"/>
</dbReference>
<accession>C1BMC9</accession>
<evidence type="ECO:0000256" key="4">
    <source>
        <dbReference type="ARBA" id="ARBA00022840"/>
    </source>
</evidence>
<dbReference type="GO" id="GO:0004331">
    <property type="term" value="F:fructose-2,6-bisphosphate 2-phosphatase activity"/>
    <property type="evidence" value="ECO:0007669"/>
    <property type="project" value="TreeGrafter"/>
</dbReference>
<comment type="similarity">
    <text evidence="1">In the C-terminal section; belongs to the phosphoglycerate mutase family.</text>
</comment>
<dbReference type="PRINTS" id="PR00991">
    <property type="entry name" value="6PFRUCTKNASE"/>
</dbReference>
<dbReference type="FunFam" id="3.40.50.1240:FF:000005">
    <property type="entry name" value="GpmB, Fructose-2,6-bisphosphatase"/>
    <property type="match status" value="1"/>
</dbReference>
<keyword evidence="8" id="KW-0418">Kinase</keyword>
<dbReference type="InterPro" id="IPR013079">
    <property type="entry name" value="6Phosfructo_kin"/>
</dbReference>
<evidence type="ECO:0000313" key="8">
    <source>
        <dbReference type="EMBL" id="ACO10182.1"/>
    </source>
</evidence>
<dbReference type="PROSITE" id="PS00175">
    <property type="entry name" value="PG_MUTASE"/>
    <property type="match status" value="1"/>
</dbReference>
<dbReference type="Pfam" id="PF01591">
    <property type="entry name" value="6PF2K"/>
    <property type="match status" value="1"/>
</dbReference>
<dbReference type="PIRSF" id="PIRSF000709">
    <property type="entry name" value="6PFK_2-Ptase"/>
    <property type="match status" value="1"/>
</dbReference>
<dbReference type="GO" id="GO:0005524">
    <property type="term" value="F:ATP binding"/>
    <property type="evidence" value="ECO:0007669"/>
    <property type="project" value="UniProtKB-KW"/>
</dbReference>
<dbReference type="EMBL" id="BT075758">
    <property type="protein sequence ID" value="ACO10182.1"/>
    <property type="molecule type" value="mRNA"/>
</dbReference>
<dbReference type="AlphaFoldDB" id="C1BMC9"/>
<sequence>MMPSNGLRTRVGEVAVIDATNTTTERRKFLFEKIVIEKGFKLFFVESICDDEKIINANIRTVKISSPDYVNFSEDEVVEDFRKRIKHYECIYETIDEDMEPHLSFMKIFNAGQKVLVHKHEGHIQSRAVYYLMNIKITPRTIYLTRHGESNHNVMRKIGGDAMLTDNGLNYASELGKYINGLKIENLSVWTSWMRRTIQTAKHISGIHERWKTLNELDVGICDGMTYEEIMEHYPQDFRARDEDKYRYRYPRGESYEDLVARLEPVIMELERHGSVIVIGHQAVLRCILAYFTEKDEDELPYIKIPMHSILTLSPRAYGCEVKAIPIDVPCVDTHRPKPCISGTL</sequence>